<name>A0A1V8SR01_9PEZI</name>
<feature type="compositionally biased region" description="Pro residues" evidence="1">
    <location>
        <begin position="356"/>
        <end position="367"/>
    </location>
</feature>
<accession>A0A1V8SR01</accession>
<reference evidence="4" key="1">
    <citation type="submission" date="2017-03" db="EMBL/GenBank/DDBJ databases">
        <title>Genomes of endolithic fungi from Antarctica.</title>
        <authorList>
            <person name="Coleine C."/>
            <person name="Masonjones S."/>
            <person name="Stajich J.E."/>
        </authorList>
    </citation>
    <scope>NUCLEOTIDE SEQUENCE [LARGE SCALE GENOMIC DNA]</scope>
    <source>
        <strain evidence="4">CCFEE 5527</strain>
    </source>
</reference>
<feature type="compositionally biased region" description="Low complexity" evidence="1">
    <location>
        <begin position="635"/>
        <end position="646"/>
    </location>
</feature>
<dbReference type="AlphaFoldDB" id="A0A1V8SR01"/>
<evidence type="ECO:0000313" key="4">
    <source>
        <dbReference type="Proteomes" id="UP000192596"/>
    </source>
</evidence>
<feature type="compositionally biased region" description="Low complexity" evidence="1">
    <location>
        <begin position="281"/>
        <end position="296"/>
    </location>
</feature>
<gene>
    <name evidence="3" type="ORF">B0A48_12622</name>
</gene>
<evidence type="ECO:0000313" key="3">
    <source>
        <dbReference type="EMBL" id="OQO01586.1"/>
    </source>
</evidence>
<proteinExistence type="predicted"/>
<sequence length="652" mass="67532">MAMPPGFGDKMLRDEAAELSSSSISSAPNSPHTIQVARPQFSNSATSGGGVVPASSATSAHTAAGHSYTYGIDLTGNSASQDTAVPVKVKRQRKKKELGPDGKPVESDKPKQTRKPRAPKDPSAAANGNAPPRKKLKTEDKSAAEGPPQARQATLTEMNGGFHAPTPVTHNGVHSRQSLDVVDGAARLNNAHSTSASAPRPHSSGQNYDPVRSATIESAPPRPAHTPVGLSSAHASPHINRASASPSIASLIDPPFVLKTSAPPTLSPSQSFQQTLLQSRTQAPTPTSAAQPPINAFAPPPLPIAVSPPMPSVKPAIAAYDGPMDIDEPVARPKPQQSSKTAEAKKSKTSSSAATPQPPSKPTPPLVPKATGSGLLSSSNLFGGPSSSTDSAVERRGVNIDIRIPLDPRGGNTINIASEIMKKYGRDAINPRAAAHRERLLQIEAAANKLDGESGDGSSADSSDEDIGSNVEMGGMDSEGQKPATRKKKVEEYDKEDDFIDDTELAWQEQAAVAKDGFFVYSGPLVPVGEIAKVESATATKTGRGRGRGRARGAAAAAAGTTHAAFAKEKESKEGVAAGATTTTRGRARAARGTGATRKPRMTKADRERNELEKKERERTAGGLSGPPAAPPPAMSAMAAPPAYAMQTNGST</sequence>
<dbReference type="InterPro" id="IPR014840">
    <property type="entry name" value="HRD"/>
</dbReference>
<feature type="compositionally biased region" description="Low complexity" evidence="1">
    <location>
        <begin position="368"/>
        <end position="388"/>
    </location>
</feature>
<dbReference type="EMBL" id="NAJO01000030">
    <property type="protein sequence ID" value="OQO01586.1"/>
    <property type="molecule type" value="Genomic_DNA"/>
</dbReference>
<organism evidence="3 4">
    <name type="scientific">Cryoendolithus antarcticus</name>
    <dbReference type="NCBI Taxonomy" id="1507870"/>
    <lineage>
        <taxon>Eukaryota</taxon>
        <taxon>Fungi</taxon>
        <taxon>Dikarya</taxon>
        <taxon>Ascomycota</taxon>
        <taxon>Pezizomycotina</taxon>
        <taxon>Dothideomycetes</taxon>
        <taxon>Dothideomycetidae</taxon>
        <taxon>Cladosporiales</taxon>
        <taxon>Cladosporiaceae</taxon>
        <taxon>Cryoendolithus</taxon>
    </lineage>
</organism>
<dbReference type="Proteomes" id="UP000192596">
    <property type="component" value="Unassembled WGS sequence"/>
</dbReference>
<feature type="compositionally biased region" description="Low complexity" evidence="1">
    <location>
        <begin position="54"/>
        <end position="67"/>
    </location>
</feature>
<dbReference type="STRING" id="1507870.A0A1V8SR01"/>
<feature type="compositionally biased region" description="Polar residues" evidence="1">
    <location>
        <begin position="168"/>
        <end position="178"/>
    </location>
</feature>
<feature type="compositionally biased region" description="Polar residues" evidence="1">
    <location>
        <begin position="262"/>
        <end position="280"/>
    </location>
</feature>
<protein>
    <recommendedName>
        <fullName evidence="2">Hpc2-related domain-containing protein</fullName>
    </recommendedName>
</protein>
<feature type="region of interest" description="Disordered" evidence="1">
    <location>
        <begin position="448"/>
        <end position="491"/>
    </location>
</feature>
<dbReference type="InParanoid" id="A0A1V8SR01"/>
<feature type="domain" description="Hpc2-related" evidence="2">
    <location>
        <begin position="489"/>
        <end position="525"/>
    </location>
</feature>
<keyword evidence="4" id="KW-1185">Reference proteome</keyword>
<evidence type="ECO:0000259" key="2">
    <source>
        <dbReference type="Pfam" id="PF08729"/>
    </source>
</evidence>
<feature type="compositionally biased region" description="Basic and acidic residues" evidence="1">
    <location>
        <begin position="97"/>
        <end position="111"/>
    </location>
</feature>
<feature type="region of interest" description="Disordered" evidence="1">
    <location>
        <begin position="324"/>
        <end position="394"/>
    </location>
</feature>
<feature type="region of interest" description="Disordered" evidence="1">
    <location>
        <begin position="261"/>
        <end position="296"/>
    </location>
</feature>
<comment type="caution">
    <text evidence="3">The sequence shown here is derived from an EMBL/GenBank/DDBJ whole genome shotgun (WGS) entry which is preliminary data.</text>
</comment>
<feature type="compositionally biased region" description="Polar residues" evidence="1">
    <location>
        <begin position="190"/>
        <end position="207"/>
    </location>
</feature>
<feature type="region of interest" description="Disordered" evidence="1">
    <location>
        <begin position="560"/>
        <end position="652"/>
    </location>
</feature>
<dbReference type="OrthoDB" id="5576775at2759"/>
<feature type="compositionally biased region" description="Basic and acidic residues" evidence="1">
    <location>
        <begin position="603"/>
        <end position="620"/>
    </location>
</feature>
<feature type="region of interest" description="Disordered" evidence="1">
    <location>
        <begin position="1"/>
        <end position="241"/>
    </location>
</feature>
<feature type="compositionally biased region" description="Low complexity" evidence="1">
    <location>
        <begin position="577"/>
        <end position="597"/>
    </location>
</feature>
<evidence type="ECO:0000256" key="1">
    <source>
        <dbReference type="SAM" id="MobiDB-lite"/>
    </source>
</evidence>
<dbReference type="Pfam" id="PF08729">
    <property type="entry name" value="HUN"/>
    <property type="match status" value="1"/>
</dbReference>